<evidence type="ECO:0000313" key="1">
    <source>
        <dbReference type="EMBL" id="MEQ2241619.1"/>
    </source>
</evidence>
<dbReference type="Proteomes" id="UP001482620">
    <property type="component" value="Unassembled WGS sequence"/>
</dbReference>
<keyword evidence="2" id="KW-1185">Reference proteome</keyword>
<name>A0ABV0UA10_9TELE</name>
<proteinExistence type="predicted"/>
<comment type="caution">
    <text evidence="1">The sequence shown here is derived from an EMBL/GenBank/DDBJ whole genome shotgun (WGS) entry which is preliminary data.</text>
</comment>
<dbReference type="EMBL" id="JAHRIQ010061457">
    <property type="protein sequence ID" value="MEQ2241619.1"/>
    <property type="molecule type" value="Genomic_DNA"/>
</dbReference>
<gene>
    <name evidence="1" type="ORF">ILYODFUR_027134</name>
</gene>
<organism evidence="1 2">
    <name type="scientific">Ilyodon furcidens</name>
    <name type="common">goldbreast splitfin</name>
    <dbReference type="NCBI Taxonomy" id="33524"/>
    <lineage>
        <taxon>Eukaryota</taxon>
        <taxon>Metazoa</taxon>
        <taxon>Chordata</taxon>
        <taxon>Craniata</taxon>
        <taxon>Vertebrata</taxon>
        <taxon>Euteleostomi</taxon>
        <taxon>Actinopterygii</taxon>
        <taxon>Neopterygii</taxon>
        <taxon>Teleostei</taxon>
        <taxon>Neoteleostei</taxon>
        <taxon>Acanthomorphata</taxon>
        <taxon>Ovalentaria</taxon>
        <taxon>Atherinomorphae</taxon>
        <taxon>Cyprinodontiformes</taxon>
        <taxon>Goodeidae</taxon>
        <taxon>Ilyodon</taxon>
    </lineage>
</organism>
<reference evidence="1 2" key="1">
    <citation type="submission" date="2021-06" db="EMBL/GenBank/DDBJ databases">
        <authorList>
            <person name="Palmer J.M."/>
        </authorList>
    </citation>
    <scope>NUCLEOTIDE SEQUENCE [LARGE SCALE GENOMIC DNA]</scope>
    <source>
        <strain evidence="2">if_2019</strain>
        <tissue evidence="1">Muscle</tissue>
    </source>
</reference>
<evidence type="ECO:0000313" key="2">
    <source>
        <dbReference type="Proteomes" id="UP001482620"/>
    </source>
</evidence>
<accession>A0ABV0UA10</accession>
<protein>
    <submittedName>
        <fullName evidence="1">Uncharacterized protein</fullName>
    </submittedName>
</protein>
<sequence length="122" mass="13905">MKYTHTDVFKPLFLLIVMIFNLQLLKTQHLRAEYYFKPINKTVRGCMPLPPSVGSLMKYIPTGKKELLQFSERTKKVQFNVSGIFVITDFFDGENILALGFTFISNLLEPYRTSGGSATISC</sequence>